<sequence>MEVRGSAASSHQPSAPLSVGQHTTLAIYTSLPEGITSQPVDCGVHDGHGSRQSLSDRQGCPTDPSLVPRLRQDVSGTHATWATAFPAFSFPDYQLVHYTCRLRLCKNYCPTVNSSKEGEDEEYMEISDEGNILDVVELYNSIEVTAPNIELGYLRRQLAENADGESVNNIFL</sequence>
<keyword evidence="4" id="KW-1185">Reference proteome</keyword>
<protein>
    <recommendedName>
        <fullName evidence="2">ZP domain-containing protein</fullName>
    </recommendedName>
</protein>
<dbReference type="PANTHER" id="PTHR46560">
    <property type="entry name" value="CYPHER, ISOFORM B"/>
    <property type="match status" value="1"/>
</dbReference>
<reference evidence="3 4" key="1">
    <citation type="submission" date="2024-07" db="EMBL/GenBank/DDBJ databases">
        <title>Chromosome-level genome assembly of the water stick insect Ranatra chinensis (Heteroptera: Nepidae).</title>
        <authorList>
            <person name="Liu X."/>
        </authorList>
    </citation>
    <scope>NUCLEOTIDE SEQUENCE [LARGE SCALE GENOMIC DNA]</scope>
    <source>
        <strain evidence="3">Cailab_2021Rc</strain>
        <tissue evidence="3">Muscle</tissue>
    </source>
</reference>
<gene>
    <name evidence="3" type="ORF">AAG570_010036</name>
</gene>
<proteinExistence type="predicted"/>
<dbReference type="AlphaFoldDB" id="A0ABD0YLD9"/>
<dbReference type="InterPro" id="IPR001507">
    <property type="entry name" value="ZP_dom"/>
</dbReference>
<dbReference type="PROSITE" id="PS51034">
    <property type="entry name" value="ZP_2"/>
    <property type="match status" value="1"/>
</dbReference>
<name>A0ABD0YLD9_9HEMI</name>
<feature type="region of interest" description="Disordered" evidence="1">
    <location>
        <begin position="39"/>
        <end position="65"/>
    </location>
</feature>
<dbReference type="Proteomes" id="UP001558652">
    <property type="component" value="Unassembled WGS sequence"/>
</dbReference>
<evidence type="ECO:0000313" key="3">
    <source>
        <dbReference type="EMBL" id="KAL1132078.1"/>
    </source>
</evidence>
<dbReference type="EMBL" id="JBFDAA010000005">
    <property type="protein sequence ID" value="KAL1132078.1"/>
    <property type="molecule type" value="Genomic_DNA"/>
</dbReference>
<evidence type="ECO:0000259" key="2">
    <source>
        <dbReference type="PROSITE" id="PS51034"/>
    </source>
</evidence>
<dbReference type="PANTHER" id="PTHR46560:SF5">
    <property type="entry name" value="CYPHER, ISOFORM B"/>
    <property type="match status" value="1"/>
</dbReference>
<evidence type="ECO:0000256" key="1">
    <source>
        <dbReference type="SAM" id="MobiDB-lite"/>
    </source>
</evidence>
<organism evidence="3 4">
    <name type="scientific">Ranatra chinensis</name>
    <dbReference type="NCBI Taxonomy" id="642074"/>
    <lineage>
        <taxon>Eukaryota</taxon>
        <taxon>Metazoa</taxon>
        <taxon>Ecdysozoa</taxon>
        <taxon>Arthropoda</taxon>
        <taxon>Hexapoda</taxon>
        <taxon>Insecta</taxon>
        <taxon>Pterygota</taxon>
        <taxon>Neoptera</taxon>
        <taxon>Paraneoptera</taxon>
        <taxon>Hemiptera</taxon>
        <taxon>Heteroptera</taxon>
        <taxon>Panheteroptera</taxon>
        <taxon>Nepomorpha</taxon>
        <taxon>Nepidae</taxon>
        <taxon>Ranatrinae</taxon>
        <taxon>Ranatra</taxon>
    </lineage>
</organism>
<comment type="caution">
    <text evidence="3">The sequence shown here is derived from an EMBL/GenBank/DDBJ whole genome shotgun (WGS) entry which is preliminary data.</text>
</comment>
<feature type="domain" description="ZP" evidence="2">
    <location>
        <begin position="1"/>
        <end position="121"/>
    </location>
</feature>
<accession>A0ABD0YLD9</accession>
<evidence type="ECO:0000313" key="4">
    <source>
        <dbReference type="Proteomes" id="UP001558652"/>
    </source>
</evidence>